<accession>A0A084WN56</accession>
<dbReference type="EnsemblMetazoa" id="ASIC019730-RA">
    <property type="protein sequence ID" value="ASIC019730-PA"/>
    <property type="gene ID" value="ASIC019730"/>
</dbReference>
<reference evidence="3" key="2">
    <citation type="submission" date="2020-05" db="UniProtKB">
        <authorList>
            <consortium name="EnsemblMetazoa"/>
        </authorList>
    </citation>
    <scope>IDENTIFICATION</scope>
</reference>
<dbReference type="VEuPathDB" id="VectorBase:ASIC019730"/>
<proteinExistence type="predicted"/>
<name>A0A084WN56_ANOSI</name>
<reference evidence="2 4" key="1">
    <citation type="journal article" date="2014" name="BMC Genomics">
        <title>Genome sequence of Anopheles sinensis provides insight into genetics basis of mosquito competence for malaria parasites.</title>
        <authorList>
            <person name="Zhou D."/>
            <person name="Zhang D."/>
            <person name="Ding G."/>
            <person name="Shi L."/>
            <person name="Hou Q."/>
            <person name="Ye Y."/>
            <person name="Xu Y."/>
            <person name="Zhou H."/>
            <person name="Xiong C."/>
            <person name="Li S."/>
            <person name="Yu J."/>
            <person name="Hong S."/>
            <person name="Yu X."/>
            <person name="Zou P."/>
            <person name="Chen C."/>
            <person name="Chang X."/>
            <person name="Wang W."/>
            <person name="Lv Y."/>
            <person name="Sun Y."/>
            <person name="Ma L."/>
            <person name="Shen B."/>
            <person name="Zhu C."/>
        </authorList>
    </citation>
    <scope>NUCLEOTIDE SEQUENCE [LARGE SCALE GENOMIC DNA]</scope>
</reference>
<sequence>MSSTAASLVLGVLHNSDIYTKRSASKAEAESAPPQGYATRFVHFVSVCGFRSTSAMGDEKGRPDRWSAHNCT</sequence>
<evidence type="ECO:0000256" key="1">
    <source>
        <dbReference type="SAM" id="MobiDB-lite"/>
    </source>
</evidence>
<dbReference type="EMBL" id="ATLV01024568">
    <property type="status" value="NOT_ANNOTATED_CDS"/>
    <property type="molecule type" value="Genomic_DNA"/>
</dbReference>
<gene>
    <name evidence="2" type="ORF">ZHAS_00019730</name>
</gene>
<protein>
    <submittedName>
        <fullName evidence="2 3">Uncharacterized protein</fullName>
    </submittedName>
</protein>
<keyword evidence="4" id="KW-1185">Reference proteome</keyword>
<dbReference type="EMBL" id="KE525352">
    <property type="protein sequence ID" value="KFB51650.1"/>
    <property type="molecule type" value="Genomic_DNA"/>
</dbReference>
<dbReference type="AlphaFoldDB" id="A0A084WN56"/>
<organism evidence="2">
    <name type="scientific">Anopheles sinensis</name>
    <name type="common">Mosquito</name>
    <dbReference type="NCBI Taxonomy" id="74873"/>
    <lineage>
        <taxon>Eukaryota</taxon>
        <taxon>Metazoa</taxon>
        <taxon>Ecdysozoa</taxon>
        <taxon>Arthropoda</taxon>
        <taxon>Hexapoda</taxon>
        <taxon>Insecta</taxon>
        <taxon>Pterygota</taxon>
        <taxon>Neoptera</taxon>
        <taxon>Endopterygota</taxon>
        <taxon>Diptera</taxon>
        <taxon>Nematocera</taxon>
        <taxon>Culicoidea</taxon>
        <taxon>Culicidae</taxon>
        <taxon>Anophelinae</taxon>
        <taxon>Anopheles</taxon>
    </lineage>
</organism>
<dbReference type="Proteomes" id="UP000030765">
    <property type="component" value="Unassembled WGS sequence"/>
</dbReference>
<feature type="region of interest" description="Disordered" evidence="1">
    <location>
        <begin position="53"/>
        <end position="72"/>
    </location>
</feature>
<feature type="compositionally biased region" description="Basic and acidic residues" evidence="1">
    <location>
        <begin position="57"/>
        <end position="72"/>
    </location>
</feature>
<evidence type="ECO:0000313" key="2">
    <source>
        <dbReference type="EMBL" id="KFB51650.1"/>
    </source>
</evidence>
<evidence type="ECO:0000313" key="4">
    <source>
        <dbReference type="Proteomes" id="UP000030765"/>
    </source>
</evidence>
<evidence type="ECO:0000313" key="3">
    <source>
        <dbReference type="EnsemblMetazoa" id="ASIC019730-PA"/>
    </source>
</evidence>